<dbReference type="PRINTS" id="PR00344">
    <property type="entry name" value="BCTRLSENSOR"/>
</dbReference>
<evidence type="ECO:0000256" key="3">
    <source>
        <dbReference type="ARBA" id="ARBA00022553"/>
    </source>
</evidence>
<evidence type="ECO:0000256" key="4">
    <source>
        <dbReference type="ARBA" id="ARBA00022679"/>
    </source>
</evidence>
<feature type="transmembrane region" description="Helical" evidence="7">
    <location>
        <begin position="65"/>
        <end position="83"/>
    </location>
</feature>
<dbReference type="InterPro" id="IPR005467">
    <property type="entry name" value="His_kinase_dom"/>
</dbReference>
<proteinExistence type="predicted"/>
<dbReference type="CDD" id="cd00082">
    <property type="entry name" value="HisKA"/>
    <property type="match status" value="1"/>
</dbReference>
<keyword evidence="5 10" id="KW-0418">Kinase</keyword>
<evidence type="ECO:0000256" key="5">
    <source>
        <dbReference type="ARBA" id="ARBA00022777"/>
    </source>
</evidence>
<dbReference type="InterPro" id="IPR036097">
    <property type="entry name" value="HisK_dim/P_sf"/>
</dbReference>
<evidence type="ECO:0000256" key="2">
    <source>
        <dbReference type="ARBA" id="ARBA00012438"/>
    </source>
</evidence>
<dbReference type="SMART" id="SM00388">
    <property type="entry name" value="HisKA"/>
    <property type="match status" value="1"/>
</dbReference>
<accession>A0ABW4Z6F0</accession>
<dbReference type="GO" id="GO:0016301">
    <property type="term" value="F:kinase activity"/>
    <property type="evidence" value="ECO:0007669"/>
    <property type="project" value="UniProtKB-KW"/>
</dbReference>
<dbReference type="Pfam" id="PF00072">
    <property type="entry name" value="Response_reg"/>
    <property type="match status" value="1"/>
</dbReference>
<dbReference type="PROSITE" id="PS50110">
    <property type="entry name" value="RESPONSE_REGULATORY"/>
    <property type="match status" value="1"/>
</dbReference>
<dbReference type="SUPFAM" id="SSF55874">
    <property type="entry name" value="ATPase domain of HSP90 chaperone/DNA topoisomerase II/histidine kinase"/>
    <property type="match status" value="1"/>
</dbReference>
<comment type="catalytic activity">
    <reaction evidence="1">
        <text>ATP + protein L-histidine = ADP + protein N-phospho-L-histidine.</text>
        <dbReference type="EC" id="2.7.13.3"/>
    </reaction>
</comment>
<evidence type="ECO:0000256" key="7">
    <source>
        <dbReference type="SAM" id="Phobius"/>
    </source>
</evidence>
<keyword evidence="7" id="KW-0812">Transmembrane</keyword>
<dbReference type="SUPFAM" id="SSF47384">
    <property type="entry name" value="Homodimeric domain of signal transducing histidine kinase"/>
    <property type="match status" value="1"/>
</dbReference>
<comment type="caution">
    <text evidence="10">The sequence shown here is derived from an EMBL/GenBank/DDBJ whole genome shotgun (WGS) entry which is preliminary data.</text>
</comment>
<dbReference type="Gene3D" id="3.40.50.2300">
    <property type="match status" value="1"/>
</dbReference>
<keyword evidence="7" id="KW-1133">Transmembrane helix</keyword>
<feature type="modified residue" description="4-aspartylphosphate" evidence="6">
    <location>
        <position position="486"/>
    </location>
</feature>
<dbReference type="CDD" id="cd00075">
    <property type="entry name" value="HATPase"/>
    <property type="match status" value="1"/>
</dbReference>
<evidence type="ECO:0000259" key="9">
    <source>
        <dbReference type="PROSITE" id="PS50110"/>
    </source>
</evidence>
<dbReference type="InterPro" id="IPR003661">
    <property type="entry name" value="HisK_dim/P_dom"/>
</dbReference>
<feature type="domain" description="Response regulatory" evidence="9">
    <location>
        <begin position="442"/>
        <end position="552"/>
    </location>
</feature>
<dbReference type="SUPFAM" id="SSF52172">
    <property type="entry name" value="CheY-like"/>
    <property type="match status" value="1"/>
</dbReference>
<evidence type="ECO:0000313" key="11">
    <source>
        <dbReference type="Proteomes" id="UP001597299"/>
    </source>
</evidence>
<evidence type="ECO:0000313" key="10">
    <source>
        <dbReference type="EMBL" id="MFD2143838.1"/>
    </source>
</evidence>
<gene>
    <name evidence="10" type="ORF">ACFSNC_26175</name>
</gene>
<dbReference type="EC" id="2.7.13.3" evidence="2"/>
<keyword evidence="11" id="KW-1185">Reference proteome</keyword>
<keyword evidence="7" id="KW-0472">Membrane</keyword>
<name>A0ABW4Z6F0_9HYPH</name>
<dbReference type="Pfam" id="PF00512">
    <property type="entry name" value="HisKA"/>
    <property type="match status" value="1"/>
</dbReference>
<dbReference type="PANTHER" id="PTHR43047:SF9">
    <property type="entry name" value="HISTIDINE KINASE"/>
    <property type="match status" value="1"/>
</dbReference>
<keyword evidence="3 6" id="KW-0597">Phosphoprotein</keyword>
<dbReference type="Gene3D" id="3.30.565.10">
    <property type="entry name" value="Histidine kinase-like ATPase, C-terminal domain"/>
    <property type="match status" value="1"/>
</dbReference>
<dbReference type="InterPro" id="IPR001789">
    <property type="entry name" value="Sig_transdc_resp-reg_receiver"/>
</dbReference>
<dbReference type="PANTHER" id="PTHR43047">
    <property type="entry name" value="TWO-COMPONENT HISTIDINE PROTEIN KINASE"/>
    <property type="match status" value="1"/>
</dbReference>
<evidence type="ECO:0000256" key="6">
    <source>
        <dbReference type="PROSITE-ProRule" id="PRU00169"/>
    </source>
</evidence>
<feature type="transmembrane region" description="Helical" evidence="7">
    <location>
        <begin position="103"/>
        <end position="124"/>
    </location>
</feature>
<feature type="transmembrane region" description="Helical" evidence="7">
    <location>
        <begin position="164"/>
        <end position="184"/>
    </location>
</feature>
<feature type="transmembrane region" description="Helical" evidence="7">
    <location>
        <begin position="34"/>
        <end position="53"/>
    </location>
</feature>
<dbReference type="RefSeq" id="WP_213355291.1">
    <property type="nucleotide sequence ID" value="NZ_JAHBGB010000043.1"/>
</dbReference>
<dbReference type="Gene3D" id="1.10.287.130">
    <property type="match status" value="1"/>
</dbReference>
<organism evidence="10 11">
    <name type="scientific">Ancylobacter oerskovii</name>
    <dbReference type="NCBI Taxonomy" id="459519"/>
    <lineage>
        <taxon>Bacteria</taxon>
        <taxon>Pseudomonadati</taxon>
        <taxon>Pseudomonadota</taxon>
        <taxon>Alphaproteobacteria</taxon>
        <taxon>Hyphomicrobiales</taxon>
        <taxon>Xanthobacteraceae</taxon>
        <taxon>Ancylobacter</taxon>
    </lineage>
</organism>
<dbReference type="PROSITE" id="PS50109">
    <property type="entry name" value="HIS_KIN"/>
    <property type="match status" value="1"/>
</dbReference>
<dbReference type="Proteomes" id="UP001597299">
    <property type="component" value="Unassembled WGS sequence"/>
</dbReference>
<evidence type="ECO:0000259" key="8">
    <source>
        <dbReference type="PROSITE" id="PS50109"/>
    </source>
</evidence>
<dbReference type="Pfam" id="PF02518">
    <property type="entry name" value="HATPase_c"/>
    <property type="match status" value="1"/>
</dbReference>
<sequence length="557" mass="61407">MIYLQQWEYRLASRLVQFFGLRNNSEFDTERAQAIVRVVVVCALGLYILPMAASSATPTGARWLFALYAFYIPFSFAIVAWVVRRPGVNPWRRALTISHDYASMTYGMIIGGAPLVPVFAIVVWVTVGNGLRYGGFYLRICTGLALISIAVVTYFNSYWRNNPYMVMTLVATALLVPMYIYVLLARLHRAYEAAQEASLAKSRFLAQASHDLRQPIHAISLFTACLRDAGLQPRELQMVDNIDRSLQSVSRLFKSLLDVSTLDSGKVVPKFEQVRICEVIDDVVRQNSEAAHRKGVLLQAVKCGETVEVDPALLTTILQNIVSNALKYAPEGNVLIGCRRRNGKLSLEVYDQGPGIAEEHRSRIFEEFYRVRERGDKDIDGVGLGLPIVKRLAQLMGLEVELRSEVGRGTCVAVSGMRIRAGAVAPAPAPAPKSASAATGLRVLLVEDDEDVLLATASLLRNWGCVVHAETAIPARKVSCDLLITDFDLGNKTTGTECIAKVREVNGWKVPAVIMSGHDDARIREEIADPEIPILSKPVRPAELRSVLLLTTLPTSS</sequence>
<dbReference type="InterPro" id="IPR004358">
    <property type="entry name" value="Sig_transdc_His_kin-like_C"/>
</dbReference>
<protein>
    <recommendedName>
        <fullName evidence="2">histidine kinase</fullName>
        <ecNumber evidence="2">2.7.13.3</ecNumber>
    </recommendedName>
</protein>
<keyword evidence="4" id="KW-0808">Transferase</keyword>
<feature type="domain" description="Histidine kinase" evidence="8">
    <location>
        <begin position="207"/>
        <end position="415"/>
    </location>
</feature>
<evidence type="ECO:0000256" key="1">
    <source>
        <dbReference type="ARBA" id="ARBA00000085"/>
    </source>
</evidence>
<dbReference type="InterPro" id="IPR036890">
    <property type="entry name" value="HATPase_C_sf"/>
</dbReference>
<feature type="transmembrane region" description="Helical" evidence="7">
    <location>
        <begin position="136"/>
        <end position="158"/>
    </location>
</feature>
<dbReference type="SMART" id="SM00448">
    <property type="entry name" value="REC"/>
    <property type="match status" value="1"/>
</dbReference>
<reference evidence="11" key="1">
    <citation type="journal article" date="2019" name="Int. J. Syst. Evol. Microbiol.">
        <title>The Global Catalogue of Microorganisms (GCM) 10K type strain sequencing project: providing services to taxonomists for standard genome sequencing and annotation.</title>
        <authorList>
            <consortium name="The Broad Institute Genomics Platform"/>
            <consortium name="The Broad Institute Genome Sequencing Center for Infectious Disease"/>
            <person name="Wu L."/>
            <person name="Ma J."/>
        </authorList>
    </citation>
    <scope>NUCLEOTIDE SEQUENCE [LARGE SCALE GENOMIC DNA]</scope>
    <source>
        <strain evidence="11">CCM 7435</strain>
    </source>
</reference>
<dbReference type="InterPro" id="IPR003594">
    <property type="entry name" value="HATPase_dom"/>
</dbReference>
<dbReference type="SMART" id="SM00387">
    <property type="entry name" value="HATPase_c"/>
    <property type="match status" value="1"/>
</dbReference>
<dbReference type="InterPro" id="IPR011006">
    <property type="entry name" value="CheY-like_superfamily"/>
</dbReference>
<dbReference type="EMBL" id="JBHUHD010000005">
    <property type="protein sequence ID" value="MFD2143838.1"/>
    <property type="molecule type" value="Genomic_DNA"/>
</dbReference>